<dbReference type="GO" id="GO:0009003">
    <property type="term" value="F:signal peptidase activity"/>
    <property type="evidence" value="ECO:0007669"/>
    <property type="project" value="UniProtKB-EC"/>
</dbReference>
<dbReference type="NCBIfam" id="TIGR02228">
    <property type="entry name" value="sigpep_I_arch"/>
    <property type="match status" value="1"/>
</dbReference>
<evidence type="ECO:0000256" key="3">
    <source>
        <dbReference type="ARBA" id="ARBA00022989"/>
    </source>
</evidence>
<dbReference type="PRINTS" id="PR00728">
    <property type="entry name" value="SIGNALPTASE"/>
</dbReference>
<sequence length="374" mass="42629">MLNKAKHQLLMTQILKEIYSDIEISSTLGFKGGTCAYFFYHLPRFSVDLDFDLIQPKLADKQAVFDKIENILKKFGTIKEQQIKRWTIFFLLSYGDEEHNIKIEISTRENNNKYEPKEYLGIAMFGAKKETLFANKLAALIGRKNIAMRDVYDVYYFAKNSWEIDEEVLKFWTGRRLKEQLKKCLETVEKINDRDILRGLGEVNIFIVCLAMIAILLVVSVLPITRLFGGQAGNFKILTVLSGSMEPEIHTGSIVAIKSAMEYKIGDIITFGKISKTQTPTTHRIFEIKDNNGQKIYITKGDANNSPDMQEVLGSEIAGKVIFTAPYVGYAVDFAKKPFGFMLIIVIPAAAIIFDEVRKIKAEVVRLREKNHEL</sequence>
<dbReference type="EMBL" id="LCCW01000058">
    <property type="protein sequence ID" value="KKS39699.1"/>
    <property type="molecule type" value="Genomic_DNA"/>
</dbReference>
<name>A0A0G0YSV7_9BACT</name>
<dbReference type="PANTHER" id="PTHR10806">
    <property type="entry name" value="SIGNAL PEPTIDASE COMPLEX CATALYTIC SUBUNIT SEC11"/>
    <property type="match status" value="1"/>
</dbReference>
<dbReference type="GO" id="GO:0004252">
    <property type="term" value="F:serine-type endopeptidase activity"/>
    <property type="evidence" value="ECO:0007669"/>
    <property type="project" value="UniProtKB-UniRule"/>
</dbReference>
<evidence type="ECO:0000256" key="6">
    <source>
        <dbReference type="SAM" id="Phobius"/>
    </source>
</evidence>
<dbReference type="EC" id="3.4.21.89" evidence="5"/>
<dbReference type="Pfam" id="PF08843">
    <property type="entry name" value="AbiEii"/>
    <property type="match status" value="1"/>
</dbReference>
<comment type="caution">
    <text evidence="7">The sequence shown here is derived from an EMBL/GenBank/DDBJ whole genome shotgun (WGS) entry which is preliminary data.</text>
</comment>
<feature type="transmembrane region" description="Helical" evidence="6">
    <location>
        <begin position="203"/>
        <end position="224"/>
    </location>
</feature>
<dbReference type="InterPro" id="IPR036286">
    <property type="entry name" value="LexA/Signal_pep-like_sf"/>
</dbReference>
<keyword evidence="4 6" id="KW-0472">Membrane</keyword>
<evidence type="ECO:0000256" key="5">
    <source>
        <dbReference type="NCBIfam" id="TIGR02228"/>
    </source>
</evidence>
<comment type="subcellular location">
    <subcellularLocation>
        <location evidence="1">Membrane</location>
    </subcellularLocation>
</comment>
<evidence type="ECO:0000256" key="2">
    <source>
        <dbReference type="ARBA" id="ARBA00022692"/>
    </source>
</evidence>
<dbReference type="InterPro" id="IPR001733">
    <property type="entry name" value="Peptidase_S26B"/>
</dbReference>
<evidence type="ECO:0000313" key="7">
    <source>
        <dbReference type="EMBL" id="KKS39699.1"/>
    </source>
</evidence>
<evidence type="ECO:0000256" key="1">
    <source>
        <dbReference type="ARBA" id="ARBA00004370"/>
    </source>
</evidence>
<dbReference type="GO" id="GO:0016020">
    <property type="term" value="C:membrane"/>
    <property type="evidence" value="ECO:0007669"/>
    <property type="project" value="UniProtKB-SubCell"/>
</dbReference>
<keyword evidence="3 6" id="KW-1133">Transmembrane helix</keyword>
<gene>
    <name evidence="7" type="ORF">UV02_C0058G0005</name>
</gene>
<reference evidence="7 8" key="1">
    <citation type="journal article" date="2015" name="Nature">
        <title>rRNA introns, odd ribosomes, and small enigmatic genomes across a large radiation of phyla.</title>
        <authorList>
            <person name="Brown C.T."/>
            <person name="Hug L.A."/>
            <person name="Thomas B.C."/>
            <person name="Sharon I."/>
            <person name="Castelle C.J."/>
            <person name="Singh A."/>
            <person name="Wilkins M.J."/>
            <person name="Williams K.H."/>
            <person name="Banfield J.F."/>
        </authorList>
    </citation>
    <scope>NUCLEOTIDE SEQUENCE [LARGE SCALE GENOMIC DNA]</scope>
</reference>
<accession>A0A0G0YSV7</accession>
<dbReference type="InterPro" id="IPR014942">
    <property type="entry name" value="AbiEii"/>
</dbReference>
<dbReference type="AlphaFoldDB" id="A0A0G0YSV7"/>
<dbReference type="Proteomes" id="UP000034516">
    <property type="component" value="Unassembled WGS sequence"/>
</dbReference>
<dbReference type="SUPFAM" id="SSF51306">
    <property type="entry name" value="LexA/Signal peptidase"/>
    <property type="match status" value="1"/>
</dbReference>
<proteinExistence type="predicted"/>
<evidence type="ECO:0000256" key="4">
    <source>
        <dbReference type="ARBA" id="ARBA00023136"/>
    </source>
</evidence>
<dbReference type="CDD" id="cd06462">
    <property type="entry name" value="Peptidase_S24_S26"/>
    <property type="match status" value="1"/>
</dbReference>
<dbReference type="GO" id="GO:0006465">
    <property type="term" value="P:signal peptide processing"/>
    <property type="evidence" value="ECO:0007669"/>
    <property type="project" value="UniProtKB-UniRule"/>
</dbReference>
<dbReference type="Gene3D" id="3.10.450.620">
    <property type="entry name" value="JHP933, nucleotidyltransferase-like core domain"/>
    <property type="match status" value="1"/>
</dbReference>
<keyword evidence="2 6" id="KW-0812">Transmembrane</keyword>
<organism evidence="7 8">
    <name type="scientific">Candidatus Kuenenbacteria bacterium GW2011_GWA2_42_15</name>
    <dbReference type="NCBI Taxonomy" id="1618677"/>
    <lineage>
        <taxon>Bacteria</taxon>
        <taxon>Candidatus Kueneniibacteriota</taxon>
    </lineage>
</organism>
<evidence type="ECO:0000313" key="8">
    <source>
        <dbReference type="Proteomes" id="UP000034516"/>
    </source>
</evidence>
<protein>
    <recommendedName>
        <fullName evidence="5">Signal peptidase I</fullName>
        <ecNumber evidence="5">3.4.21.89</ecNumber>
    </recommendedName>
</protein>
<dbReference type="PANTHER" id="PTHR10806:SF6">
    <property type="entry name" value="SIGNAL PEPTIDASE COMPLEX CATALYTIC SUBUNIT SEC11"/>
    <property type="match status" value="1"/>
</dbReference>